<name>A0A1H7GV81_9BACT</name>
<feature type="signal peptide" evidence="2">
    <location>
        <begin position="1"/>
        <end position="25"/>
    </location>
</feature>
<sequence length="792" mass="86057">MPALKPYRKLAVIAACTLLTFAAQAQNAKNGSSNSPKLFQVTTAETLPGDAVLVRGEDLDKVTQVQVARLTDDNVDNIPPAYMPLPREDDALDHGGTDRRAKDAAENKYQPADKLLQNSQSLKFVIPATWKEGVYSVRLTDAGSQATDFYVNVPQVKWVISEEGLNVTAGSYLRVQGKNLQRKGLTGQVVLISKESKQAIRAKVANAFDDFSVSVNIPGSISPGAYYLYYHNGQGGKTAWSEPLQVNLVNPSPNKWDKKTFNVKDYGAKGDGVNNETSAFQSALDAAKQQGGGTVYVPHGRYMITAELQLPPFTMLKGESAAATQLFWNSLGWDYGKLPNSLISGTHHFAIKDLNIWATRAWGIIMQNGPMEEMGNVLLENLVVRQSAQMSSKMYRTKASRDSVDAELNSRWTKTGIVIRGDNLKVRNCDFNASGMYTVAGTGFIQHCRFTRNNTGINQPYMTIQSKGLIFEDCYKQADGYAYGATIVESRDLYEARNIIPFDYTNDREVMTLDGGGGAYAGPVASANGNTINLPGGSIQAPANKWNGGGVFIIEGRGAGQFRRITGHTADAVQLDQPFLVAPDASSVISITTVRQNLYFVNNEVTDGGAYQLYGSAQNCVIAGLKMRRSGGIVCRGSLLYHGKQPSWYNDVVECELREGNYSHWYGTGDQHSGYQSINLIGSGGAGLNIGALVRRNRLYDYSCIITSTGKDPNSVTDVIIEDNSINTAKEAITLGGVGTNTSNVLIRNNHYGNVEKRVNANQGLKQASYMIMEDGASPVKKPAAPGNNNNQ</sequence>
<feature type="chain" id="PRO_5011525309" evidence="2">
    <location>
        <begin position="26"/>
        <end position="792"/>
    </location>
</feature>
<organism evidence="4 5">
    <name type="scientific">Chitinophaga rupis</name>
    <dbReference type="NCBI Taxonomy" id="573321"/>
    <lineage>
        <taxon>Bacteria</taxon>
        <taxon>Pseudomonadati</taxon>
        <taxon>Bacteroidota</taxon>
        <taxon>Chitinophagia</taxon>
        <taxon>Chitinophagales</taxon>
        <taxon>Chitinophagaceae</taxon>
        <taxon>Chitinophaga</taxon>
    </lineage>
</organism>
<accession>A0A1H7GV81</accession>
<evidence type="ECO:0000259" key="3">
    <source>
        <dbReference type="Pfam" id="PF12708"/>
    </source>
</evidence>
<evidence type="ECO:0000313" key="5">
    <source>
        <dbReference type="Proteomes" id="UP000198984"/>
    </source>
</evidence>
<dbReference type="PANTHER" id="PTHR31339">
    <property type="entry name" value="PECTIN LYASE-RELATED"/>
    <property type="match status" value="1"/>
</dbReference>
<proteinExistence type="predicted"/>
<dbReference type="Gene3D" id="2.160.20.10">
    <property type="entry name" value="Single-stranded right-handed beta-helix, Pectin lyase-like"/>
    <property type="match status" value="1"/>
</dbReference>
<dbReference type="InterPro" id="IPR051801">
    <property type="entry name" value="GH28_Enzymes"/>
</dbReference>
<dbReference type="InterPro" id="IPR024535">
    <property type="entry name" value="RHGA/B-epi-like_pectate_lyase"/>
</dbReference>
<dbReference type="InterPro" id="IPR011050">
    <property type="entry name" value="Pectin_lyase_fold/virulence"/>
</dbReference>
<dbReference type="InterPro" id="IPR012334">
    <property type="entry name" value="Pectin_lyas_fold"/>
</dbReference>
<keyword evidence="2" id="KW-0732">Signal</keyword>
<dbReference type="AlphaFoldDB" id="A0A1H7GV81"/>
<dbReference type="EMBL" id="FOBB01000001">
    <property type="protein sequence ID" value="SEK41407.1"/>
    <property type="molecule type" value="Genomic_DNA"/>
</dbReference>
<feature type="domain" description="Rhamnogalacturonase A/B/Epimerase-like pectate lyase" evidence="3">
    <location>
        <begin position="261"/>
        <end position="476"/>
    </location>
</feature>
<gene>
    <name evidence="4" type="ORF">SAMN04488505_101153</name>
</gene>
<evidence type="ECO:0000256" key="1">
    <source>
        <dbReference type="SAM" id="MobiDB-lite"/>
    </source>
</evidence>
<evidence type="ECO:0000256" key="2">
    <source>
        <dbReference type="SAM" id="SignalP"/>
    </source>
</evidence>
<feature type="region of interest" description="Disordered" evidence="1">
    <location>
        <begin position="77"/>
        <end position="107"/>
    </location>
</feature>
<dbReference type="GO" id="GO:0016829">
    <property type="term" value="F:lyase activity"/>
    <property type="evidence" value="ECO:0007669"/>
    <property type="project" value="UniProtKB-KW"/>
</dbReference>
<dbReference type="RefSeq" id="WP_089906252.1">
    <property type="nucleotide sequence ID" value="NZ_FOBB01000001.1"/>
</dbReference>
<reference evidence="4 5" key="1">
    <citation type="submission" date="2016-10" db="EMBL/GenBank/DDBJ databases">
        <authorList>
            <person name="de Groot N.N."/>
        </authorList>
    </citation>
    <scope>NUCLEOTIDE SEQUENCE [LARGE SCALE GENOMIC DNA]</scope>
    <source>
        <strain evidence="4 5">DSM 21039</strain>
    </source>
</reference>
<dbReference type="Proteomes" id="UP000198984">
    <property type="component" value="Unassembled WGS sequence"/>
</dbReference>
<protein>
    <submittedName>
        <fullName evidence="4">Pectate lyase superfamily protein</fullName>
    </submittedName>
</protein>
<feature type="compositionally biased region" description="Basic and acidic residues" evidence="1">
    <location>
        <begin position="86"/>
        <end position="106"/>
    </location>
</feature>
<keyword evidence="5" id="KW-1185">Reference proteome</keyword>
<evidence type="ECO:0000313" key="4">
    <source>
        <dbReference type="EMBL" id="SEK41407.1"/>
    </source>
</evidence>
<keyword evidence="4" id="KW-0456">Lyase</keyword>
<dbReference type="Pfam" id="PF12708">
    <property type="entry name" value="Pect-lyase_RHGA_epim"/>
    <property type="match status" value="1"/>
</dbReference>
<dbReference type="SUPFAM" id="SSF51126">
    <property type="entry name" value="Pectin lyase-like"/>
    <property type="match status" value="1"/>
</dbReference>
<dbReference type="OrthoDB" id="8428774at2"/>